<dbReference type="STRING" id="526227.Mesil_0900"/>
<dbReference type="Proteomes" id="UP000001916">
    <property type="component" value="Chromosome"/>
</dbReference>
<evidence type="ECO:0000313" key="2">
    <source>
        <dbReference type="Proteomes" id="UP000001916"/>
    </source>
</evidence>
<dbReference type="AlphaFoldDB" id="D7BC16"/>
<protein>
    <submittedName>
        <fullName evidence="1">Uncharacterized protein</fullName>
    </submittedName>
</protein>
<keyword evidence="2" id="KW-1185">Reference proteome</keyword>
<accession>D7BC16</accession>
<reference evidence="1 2" key="1">
    <citation type="journal article" date="2010" name="Stand. Genomic Sci.">
        <title>Complete genome sequence of Meiothermus silvanus type strain (VI-R2).</title>
        <authorList>
            <person name="Sikorski J."/>
            <person name="Tindall B.J."/>
            <person name="Lowry S."/>
            <person name="Lucas S."/>
            <person name="Nolan M."/>
            <person name="Copeland A."/>
            <person name="Glavina Del Rio T."/>
            <person name="Tice H."/>
            <person name="Cheng J.F."/>
            <person name="Han C."/>
            <person name="Pitluck S."/>
            <person name="Liolios K."/>
            <person name="Ivanova N."/>
            <person name="Mavromatis K."/>
            <person name="Mikhailova N."/>
            <person name="Pati A."/>
            <person name="Goodwin L."/>
            <person name="Chen A."/>
            <person name="Palaniappan K."/>
            <person name="Land M."/>
            <person name="Hauser L."/>
            <person name="Chang Y.J."/>
            <person name="Jeffries C.D."/>
            <person name="Rohde M."/>
            <person name="Goker M."/>
            <person name="Woyke T."/>
            <person name="Bristow J."/>
            <person name="Eisen J.A."/>
            <person name="Markowitz V."/>
            <person name="Hugenholtz P."/>
            <person name="Kyrpides N.C."/>
            <person name="Klenk H.P."/>
            <person name="Lapidus A."/>
        </authorList>
    </citation>
    <scope>NUCLEOTIDE SEQUENCE [LARGE SCALE GENOMIC DNA]</scope>
    <source>
        <strain evidence="2">ATCC 700542 / DSM 9946 / VI-R2</strain>
    </source>
</reference>
<dbReference type="KEGG" id="msv:Mesil_0900"/>
<sequence length="94" mass="10958">MFRFFRRADEHVKPQGPSAFLVRVRTHKSGEVVELRLTKGGEISPDENGYYVRKTIIGPKTLDRAVLEVWFDRGYRPTRKNVEGGELVPIREWD</sequence>
<gene>
    <name evidence="1" type="ordered locus">Mesil_0900</name>
</gene>
<evidence type="ECO:0000313" key="1">
    <source>
        <dbReference type="EMBL" id="ADH62812.1"/>
    </source>
</evidence>
<dbReference type="eggNOG" id="ENOG5032T0I">
    <property type="taxonomic scope" value="Bacteria"/>
</dbReference>
<dbReference type="OrthoDB" id="32597at2"/>
<name>D7BC16_ALLS1</name>
<dbReference type="RefSeq" id="WP_013157397.1">
    <property type="nucleotide sequence ID" value="NC_014212.1"/>
</dbReference>
<dbReference type="EMBL" id="CP002042">
    <property type="protein sequence ID" value="ADH62812.1"/>
    <property type="molecule type" value="Genomic_DNA"/>
</dbReference>
<organism evidence="1 2">
    <name type="scientific">Allomeiothermus silvanus (strain ATCC 700542 / DSM 9946 / NBRC 106475 / NCIMB 13440 / VI-R2)</name>
    <name type="common">Thermus silvanus</name>
    <dbReference type="NCBI Taxonomy" id="526227"/>
    <lineage>
        <taxon>Bacteria</taxon>
        <taxon>Thermotogati</taxon>
        <taxon>Deinococcota</taxon>
        <taxon>Deinococci</taxon>
        <taxon>Thermales</taxon>
        <taxon>Thermaceae</taxon>
        <taxon>Allomeiothermus</taxon>
    </lineage>
</organism>
<dbReference type="HOGENOM" id="CLU_182110_0_0_0"/>
<proteinExistence type="predicted"/>